<dbReference type="Pfam" id="PF00892">
    <property type="entry name" value="EamA"/>
    <property type="match status" value="2"/>
</dbReference>
<comment type="caution">
    <text evidence="8">The sequence shown here is derived from an EMBL/GenBank/DDBJ whole genome shotgun (WGS) entry which is preliminary data.</text>
</comment>
<feature type="transmembrane region" description="Helical" evidence="6">
    <location>
        <begin position="190"/>
        <end position="210"/>
    </location>
</feature>
<feature type="domain" description="EamA" evidence="7">
    <location>
        <begin position="21"/>
        <end position="160"/>
    </location>
</feature>
<feature type="transmembrane region" description="Helical" evidence="6">
    <location>
        <begin position="115"/>
        <end position="133"/>
    </location>
</feature>
<evidence type="ECO:0000256" key="6">
    <source>
        <dbReference type="RuleBase" id="RU363077"/>
    </source>
</evidence>
<keyword evidence="4 6" id="KW-1133">Transmembrane helix</keyword>
<dbReference type="GO" id="GO:0016020">
    <property type="term" value="C:membrane"/>
    <property type="evidence" value="ECO:0007669"/>
    <property type="project" value="UniProtKB-SubCell"/>
</dbReference>
<evidence type="ECO:0000256" key="1">
    <source>
        <dbReference type="ARBA" id="ARBA00004141"/>
    </source>
</evidence>
<dbReference type="AlphaFoldDB" id="A0A9Q0K5T7"/>
<evidence type="ECO:0000256" key="4">
    <source>
        <dbReference type="ARBA" id="ARBA00022989"/>
    </source>
</evidence>
<keyword evidence="5 6" id="KW-0472">Membrane</keyword>
<reference evidence="8" key="1">
    <citation type="journal article" date="2023" name="Plant J.">
        <title>The genome of the king protea, Protea cynaroides.</title>
        <authorList>
            <person name="Chang J."/>
            <person name="Duong T.A."/>
            <person name="Schoeman C."/>
            <person name="Ma X."/>
            <person name="Roodt D."/>
            <person name="Barker N."/>
            <person name="Li Z."/>
            <person name="Van de Peer Y."/>
            <person name="Mizrachi E."/>
        </authorList>
    </citation>
    <scope>NUCLEOTIDE SEQUENCE</scope>
    <source>
        <tissue evidence="8">Young leaves</tissue>
    </source>
</reference>
<proteinExistence type="inferred from homology"/>
<evidence type="ECO:0000256" key="2">
    <source>
        <dbReference type="ARBA" id="ARBA00007635"/>
    </source>
</evidence>
<dbReference type="InterPro" id="IPR037185">
    <property type="entry name" value="EmrE-like"/>
</dbReference>
<dbReference type="SUPFAM" id="SSF103481">
    <property type="entry name" value="Multidrug resistance efflux transporter EmrE"/>
    <property type="match status" value="2"/>
</dbReference>
<evidence type="ECO:0000259" key="7">
    <source>
        <dbReference type="Pfam" id="PF00892"/>
    </source>
</evidence>
<dbReference type="InterPro" id="IPR030184">
    <property type="entry name" value="WAT1-related"/>
</dbReference>
<feature type="transmembrane region" description="Helical" evidence="6">
    <location>
        <begin position="52"/>
        <end position="70"/>
    </location>
</feature>
<dbReference type="PANTHER" id="PTHR31218">
    <property type="entry name" value="WAT1-RELATED PROTEIN"/>
    <property type="match status" value="1"/>
</dbReference>
<evidence type="ECO:0000313" key="9">
    <source>
        <dbReference type="Proteomes" id="UP001141806"/>
    </source>
</evidence>
<protein>
    <recommendedName>
        <fullName evidence="6">WAT1-related protein</fullName>
    </recommendedName>
</protein>
<comment type="similarity">
    <text evidence="2 6">Belongs to the drug/metabolite transporter (DMT) superfamily. Plant drug/metabolite exporter (P-DME) (TC 2.A.7.4) family.</text>
</comment>
<organism evidence="8 9">
    <name type="scientific">Protea cynaroides</name>
    <dbReference type="NCBI Taxonomy" id="273540"/>
    <lineage>
        <taxon>Eukaryota</taxon>
        <taxon>Viridiplantae</taxon>
        <taxon>Streptophyta</taxon>
        <taxon>Embryophyta</taxon>
        <taxon>Tracheophyta</taxon>
        <taxon>Spermatophyta</taxon>
        <taxon>Magnoliopsida</taxon>
        <taxon>Proteales</taxon>
        <taxon>Proteaceae</taxon>
        <taxon>Protea</taxon>
    </lineage>
</organism>
<evidence type="ECO:0000256" key="3">
    <source>
        <dbReference type="ARBA" id="ARBA00022692"/>
    </source>
</evidence>
<dbReference type="GO" id="GO:0022857">
    <property type="term" value="F:transmembrane transporter activity"/>
    <property type="evidence" value="ECO:0007669"/>
    <property type="project" value="InterPro"/>
</dbReference>
<comment type="subcellular location">
    <subcellularLocation>
        <location evidence="1 6">Membrane</location>
        <topology evidence="1 6">Multi-pass membrane protein</topology>
    </subcellularLocation>
</comment>
<gene>
    <name evidence="8" type="ORF">NE237_024080</name>
</gene>
<name>A0A9Q0K5T7_9MAGN</name>
<evidence type="ECO:0000256" key="5">
    <source>
        <dbReference type="ARBA" id="ARBA00023136"/>
    </source>
</evidence>
<feature type="transmembrane region" description="Helical" evidence="6">
    <location>
        <begin position="145"/>
        <end position="163"/>
    </location>
</feature>
<keyword evidence="3 6" id="KW-0812">Transmembrane</keyword>
<feature type="transmembrane region" description="Helical" evidence="6">
    <location>
        <begin position="222"/>
        <end position="243"/>
    </location>
</feature>
<feature type="transmembrane region" description="Helical" evidence="6">
    <location>
        <begin position="286"/>
        <end position="306"/>
    </location>
</feature>
<feature type="transmembrane region" description="Helical" evidence="6">
    <location>
        <begin position="258"/>
        <end position="274"/>
    </location>
</feature>
<keyword evidence="9" id="KW-1185">Reference proteome</keyword>
<sequence>MGGDQKPSGSLRAMFDKLKPYLAMVSLQFGYAGMYIITVLCLKRGMSHYVLAVYRHTVATLVISPFAFFVERKIRPKMTLSIFWKITVLGFLEPVLDQNLYYVGMNYTSATFTSAIFNALPAITFIMAMIFRLERVKIKKLHSQAKIVGTAITITGAMVMTLYKGPILNFIKSQGGNHHETSSGSTDQHWVTGTIMLLASCSGWAAFFILQSFTLRSYPAELSLTSLICFTGMVQGGAVALVMEHDFRAWALGWDSRLLGPVYTGIVCSGMAYYMQGMVIKERGPVFVTAFSPLCMIIVAALGSLILAEQIYLGSVIGGITIVIGLYCVVWGKSKDHVTLSPLNGEKTPAPFELPIAMTTTNGSNQESGILKAETPLGARDAINK</sequence>
<accession>A0A9Q0K5T7</accession>
<dbReference type="Proteomes" id="UP001141806">
    <property type="component" value="Unassembled WGS sequence"/>
</dbReference>
<evidence type="ECO:0000313" key="8">
    <source>
        <dbReference type="EMBL" id="KAJ4964141.1"/>
    </source>
</evidence>
<feature type="transmembrane region" description="Helical" evidence="6">
    <location>
        <begin position="312"/>
        <end position="332"/>
    </location>
</feature>
<dbReference type="OrthoDB" id="1728340at2759"/>
<feature type="transmembrane region" description="Helical" evidence="6">
    <location>
        <begin position="21"/>
        <end position="40"/>
    </location>
</feature>
<dbReference type="InterPro" id="IPR000620">
    <property type="entry name" value="EamA_dom"/>
</dbReference>
<dbReference type="EMBL" id="JAMYWD010000008">
    <property type="protein sequence ID" value="KAJ4964141.1"/>
    <property type="molecule type" value="Genomic_DNA"/>
</dbReference>
<feature type="domain" description="EamA" evidence="7">
    <location>
        <begin position="192"/>
        <end position="330"/>
    </location>
</feature>